<dbReference type="HOGENOM" id="CLU_1363885_0_0_4"/>
<accession>G8QQ23</accession>
<gene>
    <name evidence="1" type="ordered locus">Dsui_2784</name>
</gene>
<dbReference type="KEGG" id="dsu:Dsui_2784"/>
<protein>
    <submittedName>
        <fullName evidence="1">Uncharacterized protein</fullName>
    </submittedName>
</protein>
<dbReference type="AlphaFoldDB" id="G8QQ23"/>
<evidence type="ECO:0000313" key="2">
    <source>
        <dbReference type="Proteomes" id="UP000005633"/>
    </source>
</evidence>
<dbReference type="OrthoDB" id="5540937at2"/>
<proteinExistence type="predicted"/>
<organism evidence="1 2">
    <name type="scientific">Azospira oryzae (strain ATCC BAA-33 / DSM 13638 / PS)</name>
    <name type="common">Dechlorosoma suillum</name>
    <dbReference type="NCBI Taxonomy" id="640081"/>
    <lineage>
        <taxon>Bacteria</taxon>
        <taxon>Pseudomonadati</taxon>
        <taxon>Pseudomonadota</taxon>
        <taxon>Betaproteobacteria</taxon>
        <taxon>Rhodocyclales</taxon>
        <taxon>Rhodocyclaceae</taxon>
        <taxon>Azospira</taxon>
    </lineage>
</organism>
<dbReference type="Proteomes" id="UP000005633">
    <property type="component" value="Chromosome"/>
</dbReference>
<name>G8QQ23_AZOOP</name>
<dbReference type="EMBL" id="CP003153">
    <property type="protein sequence ID" value="AEV27130.1"/>
    <property type="molecule type" value="Genomic_DNA"/>
</dbReference>
<reference evidence="1 2" key="1">
    <citation type="journal article" date="2012" name="J. Bacteriol.">
        <title>Complete genome sequence of the anaerobic perchlorate-reducing bacterium Azospira suillum strain PS.</title>
        <authorList>
            <person name="Byrne-Bailey K.G."/>
            <person name="Coates J.D."/>
        </authorList>
    </citation>
    <scope>NUCLEOTIDE SEQUENCE [LARGE SCALE GENOMIC DNA]</scope>
    <source>
        <strain evidence="2">ATCC BAA-33 / DSM 13638 / PS</strain>
    </source>
</reference>
<evidence type="ECO:0000313" key="1">
    <source>
        <dbReference type="EMBL" id="AEV27130.1"/>
    </source>
</evidence>
<sequence length="200" mass="21636">MTSTLGALMSPLEKSTFAKMFEAAELCRERALDIPMLVLLYTAMDTLAWALYGDKTQGVRERFTALCDSHILPGSSIQCAALELYAARCSVLHTLGWESDLSKSGKARSVFYSFGTDDPTLAQAALELTNPGQFVSLRPDELLVAVKGAVATIAKLASKDEGLATRLSIAAGKQFRSLESTAGDKIFGAFIERMQSNERT</sequence>
<dbReference type="RefSeq" id="WP_014237811.1">
    <property type="nucleotide sequence ID" value="NC_016616.1"/>
</dbReference>